<reference evidence="16 18" key="2">
    <citation type="submission" date="2016-10" db="EMBL/GenBank/DDBJ databases">
        <authorList>
            <person name="de Groot N.N."/>
        </authorList>
    </citation>
    <scope>NUCLEOTIDE SEQUENCE [LARGE SCALE GENOMIC DNA]</scope>
    <source>
        <strain evidence="16 18">DSM 25947</strain>
    </source>
</reference>
<evidence type="ECO:0000256" key="3">
    <source>
        <dbReference type="ARBA" id="ARBA00012374"/>
    </source>
</evidence>
<keyword evidence="8 14" id="KW-1133">Transmembrane helix</keyword>
<evidence type="ECO:0000256" key="9">
    <source>
        <dbReference type="ARBA" id="ARBA00023136"/>
    </source>
</evidence>
<feature type="transmembrane region" description="Helical" evidence="14">
    <location>
        <begin position="140"/>
        <end position="159"/>
    </location>
</feature>
<dbReference type="GO" id="GO:0009252">
    <property type="term" value="P:peptidoglycan biosynthetic process"/>
    <property type="evidence" value="ECO:0007669"/>
    <property type="project" value="UniProtKB-KW"/>
</dbReference>
<keyword evidence="14" id="KW-0961">Cell wall biogenesis/degradation</keyword>
<keyword evidence="17" id="KW-1185">Reference proteome</keyword>
<keyword evidence="14" id="KW-0573">Peptidoglycan synthesis</keyword>
<feature type="transmembrane region" description="Helical" evidence="14">
    <location>
        <begin position="42"/>
        <end position="61"/>
    </location>
</feature>
<feature type="transmembrane region" description="Helical" evidence="14">
    <location>
        <begin position="82"/>
        <end position="100"/>
    </location>
</feature>
<evidence type="ECO:0000256" key="1">
    <source>
        <dbReference type="ARBA" id="ARBA00004651"/>
    </source>
</evidence>
<evidence type="ECO:0000256" key="12">
    <source>
        <dbReference type="ARBA" id="ARBA00032932"/>
    </source>
</evidence>
<keyword evidence="10 14" id="KW-0046">Antibiotic resistance</keyword>
<protein>
    <recommendedName>
        <fullName evidence="4 14">Undecaprenyl-diphosphatase</fullName>
        <ecNumber evidence="3 14">3.6.1.27</ecNumber>
    </recommendedName>
    <alternativeName>
        <fullName evidence="12 14">Bacitracin resistance protein</fullName>
    </alternativeName>
    <alternativeName>
        <fullName evidence="11 14">Undecaprenyl pyrophosphate phosphatase</fullName>
    </alternativeName>
</protein>
<dbReference type="KEGG" id="dori:FH5T_05000"/>
<evidence type="ECO:0000256" key="4">
    <source>
        <dbReference type="ARBA" id="ARBA00021581"/>
    </source>
</evidence>
<dbReference type="GO" id="GO:0008360">
    <property type="term" value="P:regulation of cell shape"/>
    <property type="evidence" value="ECO:0007669"/>
    <property type="project" value="UniProtKB-KW"/>
</dbReference>
<evidence type="ECO:0000256" key="10">
    <source>
        <dbReference type="ARBA" id="ARBA00023251"/>
    </source>
</evidence>
<evidence type="ECO:0000256" key="13">
    <source>
        <dbReference type="ARBA" id="ARBA00047594"/>
    </source>
</evidence>
<dbReference type="InterPro" id="IPR003824">
    <property type="entry name" value="UppP"/>
</dbReference>
<keyword evidence="6 14" id="KW-0812">Transmembrane</keyword>
<comment type="function">
    <text evidence="14">Catalyzes the dephosphorylation of undecaprenyl diphosphate (UPP). Confers resistance to bacitracin.</text>
</comment>
<keyword evidence="9 14" id="KW-0472">Membrane</keyword>
<dbReference type="RefSeq" id="WP_038556353.1">
    <property type="nucleotide sequence ID" value="NZ_FOHT01000036.1"/>
</dbReference>
<feature type="transmembrane region" description="Helical" evidence="14">
    <location>
        <begin position="241"/>
        <end position="258"/>
    </location>
</feature>
<evidence type="ECO:0000256" key="6">
    <source>
        <dbReference type="ARBA" id="ARBA00022692"/>
    </source>
</evidence>
<dbReference type="GO" id="GO:0050380">
    <property type="term" value="F:undecaprenyl-diphosphatase activity"/>
    <property type="evidence" value="ECO:0007669"/>
    <property type="project" value="UniProtKB-UniRule"/>
</dbReference>
<feature type="transmembrane region" description="Helical" evidence="14">
    <location>
        <begin position="212"/>
        <end position="235"/>
    </location>
</feature>
<evidence type="ECO:0000256" key="8">
    <source>
        <dbReference type="ARBA" id="ARBA00022989"/>
    </source>
</evidence>
<sequence length="259" mass="28161">MTELQALLLGIIQGLTEFLPVSSSGHLEIGHALLGIKDENNLLFVLTVHVATVLSTILVFRKDIALLCKDLFAFQWNDSTEYISKLLFSSIPIVIVGFLFRDKLEALFTGNLFFVGCMLLLTACLLTLTQFVKKSDGKITFGKALLIGLAQTLAVLPGISRSGSTIATGLLLKGKKEDVARFSFLMVLIPILGAAFLDIITGELKSTKVDLLPLLIGFVSAFISGWLACSWMIKIVKRGKLIYFAIYCALIGLIAIFAA</sequence>
<dbReference type="STRING" id="1168034.FH5T_05000"/>
<dbReference type="GO" id="GO:0071555">
    <property type="term" value="P:cell wall organization"/>
    <property type="evidence" value="ECO:0007669"/>
    <property type="project" value="UniProtKB-KW"/>
</dbReference>
<dbReference type="GO" id="GO:0005886">
    <property type="term" value="C:plasma membrane"/>
    <property type="evidence" value="ECO:0007669"/>
    <property type="project" value="UniProtKB-SubCell"/>
</dbReference>
<dbReference type="eggNOG" id="COG1968">
    <property type="taxonomic scope" value="Bacteria"/>
</dbReference>
<dbReference type="PANTHER" id="PTHR30622:SF2">
    <property type="entry name" value="UNDECAPRENYL-DIPHOSPHATASE"/>
    <property type="match status" value="1"/>
</dbReference>
<dbReference type="GO" id="GO:0046677">
    <property type="term" value="P:response to antibiotic"/>
    <property type="evidence" value="ECO:0007669"/>
    <property type="project" value="UniProtKB-UniRule"/>
</dbReference>
<keyword evidence="14" id="KW-0133">Cell shape</keyword>
<dbReference type="HAMAP" id="MF_01006">
    <property type="entry name" value="Undec_diphosphatase"/>
    <property type="match status" value="1"/>
</dbReference>
<dbReference type="EMBL" id="CP007451">
    <property type="protein sequence ID" value="AHW59167.1"/>
    <property type="molecule type" value="Genomic_DNA"/>
</dbReference>
<keyword evidence="5 14" id="KW-1003">Cell membrane</keyword>
<evidence type="ECO:0000313" key="17">
    <source>
        <dbReference type="Proteomes" id="UP000023772"/>
    </source>
</evidence>
<evidence type="ECO:0000313" key="18">
    <source>
        <dbReference type="Proteomes" id="UP000181981"/>
    </source>
</evidence>
<name>X5DFJ1_9BACT</name>
<comment type="miscellaneous">
    <text evidence="14">Bacitracin is thought to be involved in the inhibition of peptidoglycan synthesis by sequestering undecaprenyl diphosphate, thereby reducing the pool of lipid carrier available.</text>
</comment>
<feature type="transmembrane region" description="Helical" evidence="14">
    <location>
        <begin position="179"/>
        <end position="200"/>
    </location>
</feature>
<dbReference type="AlphaFoldDB" id="X5DFJ1"/>
<dbReference type="EMBL" id="FOHT01000036">
    <property type="protein sequence ID" value="SEU02596.1"/>
    <property type="molecule type" value="Genomic_DNA"/>
</dbReference>
<dbReference type="HOGENOM" id="CLU_060296_1_2_10"/>
<dbReference type="Proteomes" id="UP000181981">
    <property type="component" value="Unassembled WGS sequence"/>
</dbReference>
<evidence type="ECO:0000256" key="2">
    <source>
        <dbReference type="ARBA" id="ARBA00010621"/>
    </source>
</evidence>
<dbReference type="Pfam" id="PF02673">
    <property type="entry name" value="BacA"/>
    <property type="match status" value="1"/>
</dbReference>
<gene>
    <name evidence="14" type="primary">uppP</name>
    <name evidence="15" type="ORF">FH5T_05000</name>
    <name evidence="16" type="ORF">SAMN05444285_1367</name>
</gene>
<dbReference type="EC" id="3.6.1.27" evidence="3 14"/>
<comment type="subcellular location">
    <subcellularLocation>
        <location evidence="1 14">Cell membrane</location>
        <topology evidence="1 14">Multi-pass membrane protein</topology>
    </subcellularLocation>
</comment>
<dbReference type="PANTHER" id="PTHR30622">
    <property type="entry name" value="UNDECAPRENYL-DIPHOSPHATASE"/>
    <property type="match status" value="1"/>
</dbReference>
<keyword evidence="7 14" id="KW-0378">Hydrolase</keyword>
<evidence type="ECO:0000256" key="5">
    <source>
        <dbReference type="ARBA" id="ARBA00022475"/>
    </source>
</evidence>
<reference evidence="15 17" key="1">
    <citation type="submission" date="2014-03" db="EMBL/GenBank/DDBJ databases">
        <title>Complete genome sequence of a deeply braunched marine Bacteroidia bacterium Draconibacterium orientale type strain FH5T.</title>
        <authorList>
            <person name="Li X."/>
            <person name="Wang X."/>
            <person name="Xie Z."/>
            <person name="Du Z."/>
            <person name="Chen G."/>
        </authorList>
    </citation>
    <scope>NUCLEOTIDE SEQUENCE [LARGE SCALE GENOMIC DNA]</scope>
    <source>
        <strain evidence="15 17">FH5</strain>
    </source>
</reference>
<evidence type="ECO:0000256" key="11">
    <source>
        <dbReference type="ARBA" id="ARBA00032707"/>
    </source>
</evidence>
<evidence type="ECO:0000256" key="14">
    <source>
        <dbReference type="HAMAP-Rule" id="MF_01006"/>
    </source>
</evidence>
<comment type="similarity">
    <text evidence="2 14">Belongs to the UppP family.</text>
</comment>
<evidence type="ECO:0000256" key="7">
    <source>
        <dbReference type="ARBA" id="ARBA00022801"/>
    </source>
</evidence>
<evidence type="ECO:0000313" key="15">
    <source>
        <dbReference type="EMBL" id="AHW59167.1"/>
    </source>
</evidence>
<evidence type="ECO:0000313" key="16">
    <source>
        <dbReference type="EMBL" id="SEU02596.1"/>
    </source>
</evidence>
<organism evidence="16 18">
    <name type="scientific">Draconibacterium orientale</name>
    <dbReference type="NCBI Taxonomy" id="1168034"/>
    <lineage>
        <taxon>Bacteria</taxon>
        <taxon>Pseudomonadati</taxon>
        <taxon>Bacteroidota</taxon>
        <taxon>Bacteroidia</taxon>
        <taxon>Marinilabiliales</taxon>
        <taxon>Prolixibacteraceae</taxon>
        <taxon>Draconibacterium</taxon>
    </lineage>
</organism>
<comment type="catalytic activity">
    <reaction evidence="13 14">
        <text>di-trans,octa-cis-undecaprenyl diphosphate + H2O = di-trans,octa-cis-undecaprenyl phosphate + phosphate + H(+)</text>
        <dbReference type="Rhea" id="RHEA:28094"/>
        <dbReference type="ChEBI" id="CHEBI:15377"/>
        <dbReference type="ChEBI" id="CHEBI:15378"/>
        <dbReference type="ChEBI" id="CHEBI:43474"/>
        <dbReference type="ChEBI" id="CHEBI:58405"/>
        <dbReference type="ChEBI" id="CHEBI:60392"/>
        <dbReference type="EC" id="3.6.1.27"/>
    </reaction>
</comment>
<proteinExistence type="inferred from homology"/>
<feature type="transmembrane region" description="Helical" evidence="14">
    <location>
        <begin position="106"/>
        <end position="128"/>
    </location>
</feature>
<accession>X5DFJ1</accession>
<dbReference type="OrthoDB" id="9808289at2"/>
<dbReference type="Proteomes" id="UP000023772">
    <property type="component" value="Chromosome"/>
</dbReference>